<gene>
    <name evidence="8" type="ORF">Ljor_0162</name>
</gene>
<feature type="transmembrane region" description="Helical" evidence="6">
    <location>
        <begin position="133"/>
        <end position="153"/>
    </location>
</feature>
<evidence type="ECO:0000259" key="7">
    <source>
        <dbReference type="PROSITE" id="PS50850"/>
    </source>
</evidence>
<feature type="transmembrane region" description="Helical" evidence="6">
    <location>
        <begin position="246"/>
        <end position="264"/>
    </location>
</feature>
<dbReference type="Gene3D" id="1.20.1720.10">
    <property type="entry name" value="Multidrug resistance protein D"/>
    <property type="match status" value="1"/>
</dbReference>
<proteinExistence type="predicted"/>
<evidence type="ECO:0000256" key="1">
    <source>
        <dbReference type="ARBA" id="ARBA00004651"/>
    </source>
</evidence>
<feature type="transmembrane region" description="Helical" evidence="6">
    <location>
        <begin position="276"/>
        <end position="297"/>
    </location>
</feature>
<dbReference type="Proteomes" id="UP000055035">
    <property type="component" value="Unassembled WGS sequence"/>
</dbReference>
<dbReference type="OrthoDB" id="5653806at2"/>
<evidence type="ECO:0000313" key="8">
    <source>
        <dbReference type="EMBL" id="KTD18939.1"/>
    </source>
</evidence>
<feature type="transmembrane region" description="Helical" evidence="6">
    <location>
        <begin position="7"/>
        <end position="24"/>
    </location>
</feature>
<feature type="transmembrane region" description="Helical" evidence="6">
    <location>
        <begin position="339"/>
        <end position="358"/>
    </location>
</feature>
<evidence type="ECO:0000313" key="9">
    <source>
        <dbReference type="Proteomes" id="UP000055035"/>
    </source>
</evidence>
<keyword evidence="5 6" id="KW-0472">Membrane</keyword>
<dbReference type="PATRIC" id="fig|456.5.peg.179"/>
<dbReference type="PANTHER" id="PTHR43124">
    <property type="entry name" value="PURINE EFFLUX PUMP PBUE"/>
    <property type="match status" value="1"/>
</dbReference>
<dbReference type="EMBL" id="LNYJ01000003">
    <property type="protein sequence ID" value="KTD18939.1"/>
    <property type="molecule type" value="Genomic_DNA"/>
</dbReference>
<feature type="transmembrane region" description="Helical" evidence="6">
    <location>
        <begin position="98"/>
        <end position="121"/>
    </location>
</feature>
<protein>
    <submittedName>
        <fullName evidence="8">Major facilitator superfamily (MFS) transporter</fullName>
    </submittedName>
</protein>
<comment type="caution">
    <text evidence="8">The sequence shown here is derived from an EMBL/GenBank/DDBJ whole genome shotgun (WGS) entry which is preliminary data.</text>
</comment>
<dbReference type="InterPro" id="IPR011701">
    <property type="entry name" value="MFS"/>
</dbReference>
<sequence length="400" mass="43503">MISKFRVAWLLNYISIASFSATIITPALPLMQVQYKLSNAQVEWLISIFLLGYVFGQLIYAPLANRWGRLLALRLGLVINLVGVLLALLGIFENSFITILWGRFITALGAAGGLACTYMLINEWLPEKQRTVAIAYSILAFTIGIGAAVTIGGLVSDNWSWKCCFVLLLIHGVIMLAGTKLFSETLVEPQGIHVSVILNNYRKALASRQLIVFSLLLGFCSAMGYCFSASGPQIAHHILGISASTYGYWNLLNMIAMFMGGLWSRRLLQQFSVMPIIGLGLFGSAAGIVSLLLMLSNHSSSPLWFFASTMNFYLFGGLLFAGGSMVASTAIADKASASSMMSFLNMLSATIAVISLGYMSVNPLLAFIETLATMWVLVTVLLILECTRKQGARPIPVTEM</sequence>
<keyword evidence="2" id="KW-1003">Cell membrane</keyword>
<feature type="transmembrane region" description="Helical" evidence="6">
    <location>
        <begin position="44"/>
        <end position="64"/>
    </location>
</feature>
<accession>A0A0W0VFX4</accession>
<dbReference type="InterPro" id="IPR050189">
    <property type="entry name" value="MFS_Efflux_Transporters"/>
</dbReference>
<dbReference type="PROSITE" id="PS50850">
    <property type="entry name" value="MFS"/>
    <property type="match status" value="1"/>
</dbReference>
<dbReference type="RefSeq" id="WP_058469749.1">
    <property type="nucleotide sequence ID" value="NZ_CAAAIC010000005.1"/>
</dbReference>
<feature type="domain" description="Major facilitator superfamily (MFS) profile" evidence="7">
    <location>
        <begin position="1"/>
        <end position="387"/>
    </location>
</feature>
<evidence type="ECO:0000256" key="3">
    <source>
        <dbReference type="ARBA" id="ARBA00022692"/>
    </source>
</evidence>
<dbReference type="PANTHER" id="PTHR43124:SF3">
    <property type="entry name" value="CHLORAMPHENICOL EFFLUX PUMP RV0191"/>
    <property type="match status" value="1"/>
</dbReference>
<reference evidence="8 9" key="1">
    <citation type="submission" date="2015-11" db="EMBL/GenBank/DDBJ databases">
        <title>Genomic analysis of 38 Legionella species identifies large and diverse effector repertoires.</title>
        <authorList>
            <person name="Burstein D."/>
            <person name="Amaro F."/>
            <person name="Zusman T."/>
            <person name="Lifshitz Z."/>
            <person name="Cohen O."/>
            <person name="Gilbert J.A."/>
            <person name="Pupko T."/>
            <person name="Shuman H.A."/>
            <person name="Segal G."/>
        </authorList>
    </citation>
    <scope>NUCLEOTIDE SEQUENCE [LARGE SCALE GENOMIC DNA]</scope>
    <source>
        <strain evidence="8 9">BL-540</strain>
    </source>
</reference>
<evidence type="ECO:0000256" key="4">
    <source>
        <dbReference type="ARBA" id="ARBA00022989"/>
    </source>
</evidence>
<evidence type="ECO:0000256" key="6">
    <source>
        <dbReference type="SAM" id="Phobius"/>
    </source>
</evidence>
<feature type="transmembrane region" description="Helical" evidence="6">
    <location>
        <begin position="159"/>
        <end position="178"/>
    </location>
</feature>
<dbReference type="InterPro" id="IPR020846">
    <property type="entry name" value="MFS_dom"/>
</dbReference>
<dbReference type="GO" id="GO:0022857">
    <property type="term" value="F:transmembrane transporter activity"/>
    <property type="evidence" value="ECO:0007669"/>
    <property type="project" value="InterPro"/>
</dbReference>
<feature type="transmembrane region" description="Helical" evidence="6">
    <location>
        <begin position="210"/>
        <end position="234"/>
    </location>
</feature>
<dbReference type="STRING" id="456.Ljor_0162"/>
<evidence type="ECO:0000256" key="5">
    <source>
        <dbReference type="ARBA" id="ARBA00023136"/>
    </source>
</evidence>
<comment type="subcellular location">
    <subcellularLocation>
        <location evidence="1">Cell membrane</location>
        <topology evidence="1">Multi-pass membrane protein</topology>
    </subcellularLocation>
</comment>
<evidence type="ECO:0000256" key="2">
    <source>
        <dbReference type="ARBA" id="ARBA00022475"/>
    </source>
</evidence>
<feature type="transmembrane region" description="Helical" evidence="6">
    <location>
        <begin position="364"/>
        <end position="384"/>
    </location>
</feature>
<dbReference type="Pfam" id="PF07690">
    <property type="entry name" value="MFS_1"/>
    <property type="match status" value="1"/>
</dbReference>
<dbReference type="SUPFAM" id="SSF103473">
    <property type="entry name" value="MFS general substrate transporter"/>
    <property type="match status" value="1"/>
</dbReference>
<dbReference type="AlphaFoldDB" id="A0A0W0VFX4"/>
<keyword evidence="3 6" id="KW-0812">Transmembrane</keyword>
<keyword evidence="4 6" id="KW-1133">Transmembrane helix</keyword>
<dbReference type="GO" id="GO:0005886">
    <property type="term" value="C:plasma membrane"/>
    <property type="evidence" value="ECO:0007669"/>
    <property type="project" value="UniProtKB-SubCell"/>
</dbReference>
<feature type="transmembrane region" description="Helical" evidence="6">
    <location>
        <begin position="303"/>
        <end position="327"/>
    </location>
</feature>
<dbReference type="InterPro" id="IPR036259">
    <property type="entry name" value="MFS_trans_sf"/>
</dbReference>
<name>A0A0W0VFX4_9GAMM</name>
<keyword evidence="9" id="KW-1185">Reference proteome</keyword>
<feature type="transmembrane region" description="Helical" evidence="6">
    <location>
        <begin position="71"/>
        <end position="92"/>
    </location>
</feature>
<organism evidence="8 9">
    <name type="scientific">Legionella jordanis</name>
    <dbReference type="NCBI Taxonomy" id="456"/>
    <lineage>
        <taxon>Bacteria</taxon>
        <taxon>Pseudomonadati</taxon>
        <taxon>Pseudomonadota</taxon>
        <taxon>Gammaproteobacteria</taxon>
        <taxon>Legionellales</taxon>
        <taxon>Legionellaceae</taxon>
        <taxon>Legionella</taxon>
    </lineage>
</organism>